<dbReference type="InterPro" id="IPR055392">
    <property type="entry name" value="BROMI_C"/>
</dbReference>
<dbReference type="EnsemblProtists" id="PYU1_T003331">
    <property type="protein sequence ID" value="PYU1_T003331"/>
    <property type="gene ID" value="PYU1_G003322"/>
</dbReference>
<dbReference type="AlphaFoldDB" id="K3WEE0"/>
<sequence>MMKCHCSVLTLTLRWLSQCFWNYFDWNNIVLYLYLTILHGREFQVYIVTAVIKHLEAPMKELSAKY</sequence>
<organism evidence="2 3">
    <name type="scientific">Globisporangium ultimum (strain ATCC 200006 / CBS 805.95 / DAOM BR144)</name>
    <name type="common">Pythium ultimum</name>
    <dbReference type="NCBI Taxonomy" id="431595"/>
    <lineage>
        <taxon>Eukaryota</taxon>
        <taxon>Sar</taxon>
        <taxon>Stramenopiles</taxon>
        <taxon>Oomycota</taxon>
        <taxon>Peronosporomycetes</taxon>
        <taxon>Pythiales</taxon>
        <taxon>Pythiaceae</taxon>
        <taxon>Globisporangium</taxon>
    </lineage>
</organism>
<name>K3WEE0_GLOUD</name>
<dbReference type="HOGENOM" id="CLU_2839158_0_0_1"/>
<keyword evidence="3" id="KW-1185">Reference proteome</keyword>
<reference evidence="3" key="2">
    <citation type="submission" date="2010-04" db="EMBL/GenBank/DDBJ databases">
        <authorList>
            <person name="Buell R."/>
            <person name="Hamilton J."/>
            <person name="Hostetler J."/>
        </authorList>
    </citation>
    <scope>NUCLEOTIDE SEQUENCE [LARGE SCALE GENOMIC DNA]</scope>
    <source>
        <strain evidence="3">DAOM:BR144</strain>
    </source>
</reference>
<reference evidence="3" key="1">
    <citation type="journal article" date="2010" name="Genome Biol.">
        <title>Genome sequence of the necrotrophic plant pathogen Pythium ultimum reveals original pathogenicity mechanisms and effector repertoire.</title>
        <authorList>
            <person name="Levesque C.A."/>
            <person name="Brouwer H."/>
            <person name="Cano L."/>
            <person name="Hamilton J.P."/>
            <person name="Holt C."/>
            <person name="Huitema E."/>
            <person name="Raffaele S."/>
            <person name="Robideau G.P."/>
            <person name="Thines M."/>
            <person name="Win J."/>
            <person name="Zerillo M.M."/>
            <person name="Beakes G.W."/>
            <person name="Boore J.L."/>
            <person name="Busam D."/>
            <person name="Dumas B."/>
            <person name="Ferriera S."/>
            <person name="Fuerstenberg S.I."/>
            <person name="Gachon C.M."/>
            <person name="Gaulin E."/>
            <person name="Govers F."/>
            <person name="Grenville-Briggs L."/>
            <person name="Horner N."/>
            <person name="Hostetler J."/>
            <person name="Jiang R.H."/>
            <person name="Johnson J."/>
            <person name="Krajaejun T."/>
            <person name="Lin H."/>
            <person name="Meijer H.J."/>
            <person name="Moore B."/>
            <person name="Morris P."/>
            <person name="Phuntmart V."/>
            <person name="Puiu D."/>
            <person name="Shetty J."/>
            <person name="Stajich J.E."/>
            <person name="Tripathy S."/>
            <person name="Wawra S."/>
            <person name="van West P."/>
            <person name="Whitty B.R."/>
            <person name="Coutinho P.M."/>
            <person name="Henrissat B."/>
            <person name="Martin F."/>
            <person name="Thomas P.D."/>
            <person name="Tyler B.M."/>
            <person name="De Vries R.P."/>
            <person name="Kamoun S."/>
            <person name="Yandell M."/>
            <person name="Tisserat N."/>
            <person name="Buell C.R."/>
        </authorList>
    </citation>
    <scope>NUCLEOTIDE SEQUENCE</scope>
    <source>
        <strain evidence="3">DAOM:BR144</strain>
    </source>
</reference>
<reference evidence="2" key="3">
    <citation type="submission" date="2015-02" db="UniProtKB">
        <authorList>
            <consortium name="EnsemblProtists"/>
        </authorList>
    </citation>
    <scope>IDENTIFICATION</scope>
    <source>
        <strain evidence="2">DAOM BR144</strain>
    </source>
</reference>
<feature type="domain" description="BROMI C-terminal Rab TBC-like" evidence="1">
    <location>
        <begin position="11"/>
        <end position="57"/>
    </location>
</feature>
<dbReference type="Pfam" id="PF23440">
    <property type="entry name" value="BROMI_C"/>
    <property type="match status" value="1"/>
</dbReference>
<evidence type="ECO:0000313" key="3">
    <source>
        <dbReference type="Proteomes" id="UP000019132"/>
    </source>
</evidence>
<dbReference type="EMBL" id="GL376603">
    <property type="status" value="NOT_ANNOTATED_CDS"/>
    <property type="molecule type" value="Genomic_DNA"/>
</dbReference>
<accession>K3WEE0</accession>
<proteinExistence type="predicted"/>
<dbReference type="VEuPathDB" id="FungiDB:PYU1_G003322"/>
<evidence type="ECO:0000313" key="2">
    <source>
        <dbReference type="EnsemblProtists" id="PYU1_T003331"/>
    </source>
</evidence>
<protein>
    <recommendedName>
        <fullName evidence="1">BROMI C-terminal Rab TBC-like domain-containing protein</fullName>
    </recommendedName>
</protein>
<dbReference type="Proteomes" id="UP000019132">
    <property type="component" value="Unassembled WGS sequence"/>
</dbReference>
<evidence type="ECO:0000259" key="1">
    <source>
        <dbReference type="Pfam" id="PF23440"/>
    </source>
</evidence>